<dbReference type="PANTHER" id="PTHR41521:SF4">
    <property type="entry name" value="BLR0684 PROTEIN"/>
    <property type="match status" value="1"/>
</dbReference>
<evidence type="ECO:0000259" key="1">
    <source>
        <dbReference type="Pfam" id="PF07045"/>
    </source>
</evidence>
<dbReference type="SUPFAM" id="SSF54909">
    <property type="entry name" value="Dimeric alpha+beta barrel"/>
    <property type="match status" value="1"/>
</dbReference>
<evidence type="ECO:0000313" key="2">
    <source>
        <dbReference type="EMBL" id="SCZ69087.1"/>
    </source>
</evidence>
<dbReference type="OrthoDB" id="9806380at2"/>
<dbReference type="Proteomes" id="UP000198767">
    <property type="component" value="Unassembled WGS sequence"/>
</dbReference>
<dbReference type="AlphaFoldDB" id="A0A1G5R4Y3"/>
<keyword evidence="3" id="KW-1185">Reference proteome</keyword>
<dbReference type="EMBL" id="FMWG01000008">
    <property type="protein sequence ID" value="SCZ69087.1"/>
    <property type="molecule type" value="Genomic_DNA"/>
</dbReference>
<name>A0A1G5R4Y3_9RHOB</name>
<dbReference type="STRING" id="1156985.SAMN04488118_108195"/>
<proteinExistence type="predicted"/>
<protein>
    <submittedName>
        <fullName evidence="2">Uncharacterized conserved protein, DUF1330 family</fullName>
    </submittedName>
</protein>
<dbReference type="Gene3D" id="3.30.70.100">
    <property type="match status" value="1"/>
</dbReference>
<evidence type="ECO:0000313" key="3">
    <source>
        <dbReference type="Proteomes" id="UP000198767"/>
    </source>
</evidence>
<reference evidence="2 3" key="1">
    <citation type="submission" date="2016-10" db="EMBL/GenBank/DDBJ databases">
        <authorList>
            <person name="de Groot N.N."/>
        </authorList>
    </citation>
    <scope>NUCLEOTIDE SEQUENCE [LARGE SCALE GENOMIC DNA]</scope>
    <source>
        <strain evidence="2 3">U95</strain>
    </source>
</reference>
<dbReference type="PANTHER" id="PTHR41521">
    <property type="match status" value="1"/>
</dbReference>
<accession>A0A1G5R4Y3</accession>
<gene>
    <name evidence="2" type="ORF">SAMN04488118_108195</name>
</gene>
<sequence>MAFAYVNLIVTNPESLAAYREKASDALARHGGKVVAAAPSQTVLEGDAETGLGVILEFATTDNAKAWIADPDLADVHALRKGAGNSTITLLG</sequence>
<organism evidence="2 3">
    <name type="scientific">Epibacterium ulvae</name>
    <dbReference type="NCBI Taxonomy" id="1156985"/>
    <lineage>
        <taxon>Bacteria</taxon>
        <taxon>Pseudomonadati</taxon>
        <taxon>Pseudomonadota</taxon>
        <taxon>Alphaproteobacteria</taxon>
        <taxon>Rhodobacterales</taxon>
        <taxon>Roseobacteraceae</taxon>
        <taxon>Epibacterium</taxon>
    </lineage>
</organism>
<dbReference type="Pfam" id="PF07045">
    <property type="entry name" value="DUF1330"/>
    <property type="match status" value="1"/>
</dbReference>
<dbReference type="InterPro" id="IPR010753">
    <property type="entry name" value="DUF1330"/>
</dbReference>
<dbReference type="RefSeq" id="WP_090219843.1">
    <property type="nucleotide sequence ID" value="NZ_CANLDO010000019.1"/>
</dbReference>
<feature type="domain" description="DUF1330" evidence="1">
    <location>
        <begin position="2"/>
        <end position="90"/>
    </location>
</feature>
<dbReference type="InterPro" id="IPR011008">
    <property type="entry name" value="Dimeric_a/b-barrel"/>
</dbReference>